<dbReference type="RefSeq" id="WP_345025036.1">
    <property type="nucleotide sequence ID" value="NZ_BAABDO010000157.1"/>
</dbReference>
<reference evidence="3" key="1">
    <citation type="journal article" date="2019" name="Int. J. Syst. Evol. Microbiol.">
        <title>The Global Catalogue of Microorganisms (GCM) 10K type strain sequencing project: providing services to taxonomists for standard genome sequencing and annotation.</title>
        <authorList>
            <consortium name="The Broad Institute Genomics Platform"/>
            <consortium name="The Broad Institute Genome Sequencing Center for Infectious Disease"/>
            <person name="Wu L."/>
            <person name="Ma J."/>
        </authorList>
    </citation>
    <scope>NUCLEOTIDE SEQUENCE [LARGE SCALE GENOMIC DNA]</scope>
    <source>
        <strain evidence="3">JCM 17316</strain>
    </source>
</reference>
<dbReference type="Proteomes" id="UP001500266">
    <property type="component" value="Unassembled WGS sequence"/>
</dbReference>
<name>A0ABP7ZH66_9ACTN</name>
<evidence type="ECO:0000313" key="2">
    <source>
        <dbReference type="EMBL" id="GAA4157506.1"/>
    </source>
</evidence>
<sequence>MRLARWEPWVRDVLAQSPAIAEVAPFSESGVDKPCGTTIRLATGARVDIQWVRASGPGDDHSVPEEPVTGPAPEPVEVPDLPTSGRLPMRQVEAHLVALINNAANAEIQRVSGKAAVQGEDGPRPYGIEVRFHSGHVNYGVLLHTLPAGTAPTQEGEFQQRKEI</sequence>
<comment type="caution">
    <text evidence="2">The sequence shown here is derived from an EMBL/GenBank/DDBJ whole genome shotgun (WGS) entry which is preliminary data.</text>
</comment>
<evidence type="ECO:0000256" key="1">
    <source>
        <dbReference type="SAM" id="MobiDB-lite"/>
    </source>
</evidence>
<protein>
    <submittedName>
        <fullName evidence="2">Uncharacterized protein</fullName>
    </submittedName>
</protein>
<dbReference type="EMBL" id="BAABDO010000157">
    <property type="protein sequence ID" value="GAA4157506.1"/>
    <property type="molecule type" value="Genomic_DNA"/>
</dbReference>
<gene>
    <name evidence="2" type="ORF">GCM10022416_59070</name>
</gene>
<evidence type="ECO:0000313" key="3">
    <source>
        <dbReference type="Proteomes" id="UP001500266"/>
    </source>
</evidence>
<feature type="region of interest" description="Disordered" evidence="1">
    <location>
        <begin position="55"/>
        <end position="85"/>
    </location>
</feature>
<keyword evidence="3" id="KW-1185">Reference proteome</keyword>
<accession>A0ABP7ZH66</accession>
<organism evidence="2 3">
    <name type="scientific">Actinomadura keratinilytica</name>
    <dbReference type="NCBI Taxonomy" id="547461"/>
    <lineage>
        <taxon>Bacteria</taxon>
        <taxon>Bacillati</taxon>
        <taxon>Actinomycetota</taxon>
        <taxon>Actinomycetes</taxon>
        <taxon>Streptosporangiales</taxon>
        <taxon>Thermomonosporaceae</taxon>
        <taxon>Actinomadura</taxon>
    </lineage>
</organism>
<proteinExistence type="predicted"/>